<dbReference type="GO" id="GO:0030163">
    <property type="term" value="P:protein catabolic process"/>
    <property type="evidence" value="ECO:0007669"/>
    <property type="project" value="InterPro"/>
</dbReference>
<dbReference type="SUPFAM" id="SSF54736">
    <property type="entry name" value="ClpS-like"/>
    <property type="match status" value="1"/>
</dbReference>
<name>A0A9W6Z1P6_9STRA</name>
<dbReference type="EMBL" id="BRXZ01001790">
    <property type="protein sequence ID" value="GMH46512.1"/>
    <property type="molecule type" value="Genomic_DNA"/>
</dbReference>
<gene>
    <name evidence="2" type="ORF">TrRE_jg4154</name>
</gene>
<accession>A0A9W6Z1P6</accession>
<dbReference type="InterPro" id="IPR003769">
    <property type="entry name" value="ClpS_core"/>
</dbReference>
<dbReference type="Gene3D" id="3.30.1390.10">
    <property type="match status" value="1"/>
</dbReference>
<keyword evidence="3" id="KW-1185">Reference proteome</keyword>
<evidence type="ECO:0000259" key="1">
    <source>
        <dbReference type="Pfam" id="PF02617"/>
    </source>
</evidence>
<dbReference type="InterPro" id="IPR014719">
    <property type="entry name" value="Ribosomal_bL12_C/ClpS-like"/>
</dbReference>
<reference evidence="2" key="1">
    <citation type="submission" date="2022-07" db="EMBL/GenBank/DDBJ databases">
        <title>Genome analysis of Parmales, a sister group of diatoms, reveals the evolutionary specialization of diatoms from phago-mixotrophs to photoautotrophs.</title>
        <authorList>
            <person name="Ban H."/>
            <person name="Sato S."/>
            <person name="Yoshikawa S."/>
            <person name="Kazumasa Y."/>
            <person name="Nakamura Y."/>
            <person name="Ichinomiya M."/>
            <person name="Saitoh K."/>
            <person name="Sato N."/>
            <person name="Blanc-Mathieu R."/>
            <person name="Endo H."/>
            <person name="Kuwata A."/>
            <person name="Ogata H."/>
        </authorList>
    </citation>
    <scope>NUCLEOTIDE SEQUENCE</scope>
</reference>
<comment type="caution">
    <text evidence="2">The sequence shown here is derived from an EMBL/GenBank/DDBJ whole genome shotgun (WGS) entry which is preliminary data.</text>
</comment>
<dbReference type="AlphaFoldDB" id="A0A9W6Z1P6"/>
<dbReference type="OrthoDB" id="2013930at2759"/>
<organism evidence="2 3">
    <name type="scientific">Triparma retinervis</name>
    <dbReference type="NCBI Taxonomy" id="2557542"/>
    <lineage>
        <taxon>Eukaryota</taxon>
        <taxon>Sar</taxon>
        <taxon>Stramenopiles</taxon>
        <taxon>Ochrophyta</taxon>
        <taxon>Bolidophyceae</taxon>
        <taxon>Parmales</taxon>
        <taxon>Triparmaceae</taxon>
        <taxon>Triparma</taxon>
    </lineage>
</organism>
<dbReference type="PANTHER" id="PTHR33473">
    <property type="entry name" value="ATP-DEPENDENT CLP PROTEASE ADAPTER PROTEIN CLPS1, CHLOROPLASTIC"/>
    <property type="match status" value="1"/>
</dbReference>
<dbReference type="Proteomes" id="UP001165082">
    <property type="component" value="Unassembled WGS sequence"/>
</dbReference>
<dbReference type="InterPro" id="IPR022935">
    <property type="entry name" value="ClpS"/>
</dbReference>
<feature type="domain" description="Adaptor protein ClpS core" evidence="1">
    <location>
        <begin position="87"/>
        <end position="152"/>
    </location>
</feature>
<dbReference type="Pfam" id="PF02617">
    <property type="entry name" value="ClpS"/>
    <property type="match status" value="1"/>
</dbReference>
<sequence length="163" mass="18008">MGVFAIVSSSSSSSSSKNDCDRVLACYWSPIFGLRHRSPPFDPTIRIPRAFRMSLNALQSSGGAVLERPVADRFAPSVKKQSSKTKAKGWQLRIYNDSLNTREHVARCLVQVTGKSESEAYQLMMSAHKHGIAVVGVWMFEQAEAYKEALIQTGLVADITPME</sequence>
<proteinExistence type="predicted"/>
<evidence type="ECO:0000313" key="2">
    <source>
        <dbReference type="EMBL" id="GMH46512.1"/>
    </source>
</evidence>
<dbReference type="PANTHER" id="PTHR33473:SF17">
    <property type="entry name" value="ATP-DEPENDENT CLP PROTEASE ADAPTER PROTEIN CLPS1, CHLOROPLASTIC"/>
    <property type="match status" value="1"/>
</dbReference>
<evidence type="ECO:0000313" key="3">
    <source>
        <dbReference type="Proteomes" id="UP001165082"/>
    </source>
</evidence>
<protein>
    <recommendedName>
        <fullName evidence="1">Adaptor protein ClpS core domain-containing protein</fullName>
    </recommendedName>
</protein>
<dbReference type="GO" id="GO:0006508">
    <property type="term" value="P:proteolysis"/>
    <property type="evidence" value="ECO:0007669"/>
    <property type="project" value="InterPro"/>
</dbReference>